<sequence>MDQGAAQAVSEAESEEFGTTATWAADSIERLGPVHALPAACQGSGSPEALHWLCQELALQPGRRLLDVGAGIGGPAAYAREETGVEVDLVDPMPQACAAAERIFGLPALVGDAGKLPLDDRGHDAAWSLGVLCTLSDQPAALAELARVVRSGGGIGLLVFVRLAQRQRVHMPDNDFPAWRELRDMLDDARLDLVHEHRLKDFGAPDAGWTARADRVHDDVRRHHLRDPRWQRAERQRKAVETFVDEGLVEGVVLTCRVR</sequence>
<name>A0A3L8P675_9ACTN</name>
<gene>
    <name evidence="3" type="ORF">D9V37_02980</name>
</gene>
<evidence type="ECO:0000313" key="3">
    <source>
        <dbReference type="EMBL" id="RLV50916.1"/>
    </source>
</evidence>
<evidence type="ECO:0000259" key="2">
    <source>
        <dbReference type="Pfam" id="PF08241"/>
    </source>
</evidence>
<dbReference type="InterPro" id="IPR029063">
    <property type="entry name" value="SAM-dependent_MTases_sf"/>
</dbReference>
<dbReference type="InterPro" id="IPR013216">
    <property type="entry name" value="Methyltransf_11"/>
</dbReference>
<reference evidence="3 4" key="1">
    <citation type="submission" date="2018-10" db="EMBL/GenBank/DDBJ databases">
        <title>Marmoricola sp. 4Q3S-7 whole genome shotgun sequence.</title>
        <authorList>
            <person name="Li F."/>
        </authorList>
    </citation>
    <scope>NUCLEOTIDE SEQUENCE [LARGE SCALE GENOMIC DNA]</scope>
    <source>
        <strain evidence="3 4">4Q3S-7</strain>
    </source>
</reference>
<feature type="domain" description="Methyltransferase type 11" evidence="2">
    <location>
        <begin position="66"/>
        <end position="153"/>
    </location>
</feature>
<evidence type="ECO:0000313" key="4">
    <source>
        <dbReference type="Proteomes" id="UP000281708"/>
    </source>
</evidence>
<dbReference type="Gene3D" id="3.40.50.150">
    <property type="entry name" value="Vaccinia Virus protein VP39"/>
    <property type="match status" value="1"/>
</dbReference>
<comment type="caution">
    <text evidence="3">The sequence shown here is derived from an EMBL/GenBank/DDBJ whole genome shotgun (WGS) entry which is preliminary data.</text>
</comment>
<evidence type="ECO:0000256" key="1">
    <source>
        <dbReference type="ARBA" id="ARBA00022679"/>
    </source>
</evidence>
<keyword evidence="1 3" id="KW-0808">Transferase</keyword>
<accession>A0A3L8P675</accession>
<dbReference type="SUPFAM" id="SSF53335">
    <property type="entry name" value="S-adenosyl-L-methionine-dependent methyltransferases"/>
    <property type="match status" value="1"/>
</dbReference>
<organism evidence="3 4">
    <name type="scientific">Nocardioides mangrovicus</name>
    <dbReference type="NCBI Taxonomy" id="2478913"/>
    <lineage>
        <taxon>Bacteria</taxon>
        <taxon>Bacillati</taxon>
        <taxon>Actinomycetota</taxon>
        <taxon>Actinomycetes</taxon>
        <taxon>Propionibacteriales</taxon>
        <taxon>Nocardioidaceae</taxon>
        <taxon>Nocardioides</taxon>
    </lineage>
</organism>
<dbReference type="GO" id="GO:0032259">
    <property type="term" value="P:methylation"/>
    <property type="evidence" value="ECO:0007669"/>
    <property type="project" value="UniProtKB-KW"/>
</dbReference>
<dbReference type="GO" id="GO:0008757">
    <property type="term" value="F:S-adenosylmethionine-dependent methyltransferase activity"/>
    <property type="evidence" value="ECO:0007669"/>
    <property type="project" value="InterPro"/>
</dbReference>
<dbReference type="PANTHER" id="PTHR44068">
    <property type="entry name" value="ZGC:194242"/>
    <property type="match status" value="1"/>
</dbReference>
<dbReference type="EMBL" id="RDBE01000001">
    <property type="protein sequence ID" value="RLV50916.1"/>
    <property type="molecule type" value="Genomic_DNA"/>
</dbReference>
<keyword evidence="3" id="KW-0489">Methyltransferase</keyword>
<dbReference type="AlphaFoldDB" id="A0A3L8P675"/>
<protein>
    <submittedName>
        <fullName evidence="3">Class I SAM-dependent methyltransferase</fullName>
    </submittedName>
</protein>
<keyword evidence="4" id="KW-1185">Reference proteome</keyword>
<dbReference type="CDD" id="cd02440">
    <property type="entry name" value="AdoMet_MTases"/>
    <property type="match status" value="1"/>
</dbReference>
<proteinExistence type="predicted"/>
<dbReference type="Pfam" id="PF08241">
    <property type="entry name" value="Methyltransf_11"/>
    <property type="match status" value="1"/>
</dbReference>
<dbReference type="Proteomes" id="UP000281708">
    <property type="component" value="Unassembled WGS sequence"/>
</dbReference>
<dbReference type="PANTHER" id="PTHR44068:SF11">
    <property type="entry name" value="GERANYL DIPHOSPHATE 2-C-METHYLTRANSFERASE"/>
    <property type="match status" value="1"/>
</dbReference>
<dbReference type="InterPro" id="IPR050447">
    <property type="entry name" value="Erg6_SMT_methyltransf"/>
</dbReference>